<dbReference type="Gene3D" id="2.30.29.80">
    <property type="match status" value="1"/>
</dbReference>
<dbReference type="SUPFAM" id="SSF160113">
    <property type="entry name" value="YegP-like"/>
    <property type="match status" value="1"/>
</dbReference>
<evidence type="ECO:0000313" key="1">
    <source>
        <dbReference type="EMBL" id="MFD2909687.1"/>
    </source>
</evidence>
<proteinExistence type="predicted"/>
<dbReference type="PANTHER" id="PTHR40606:SF1">
    <property type="entry name" value="UPF0339 PROTEIN YEGP"/>
    <property type="match status" value="1"/>
</dbReference>
<dbReference type="InterPro" id="IPR051141">
    <property type="entry name" value="UPF0339_domain"/>
</dbReference>
<dbReference type="Proteomes" id="UP001597549">
    <property type="component" value="Unassembled WGS sequence"/>
</dbReference>
<reference evidence="2" key="1">
    <citation type="journal article" date="2019" name="Int. J. Syst. Evol. Microbiol.">
        <title>The Global Catalogue of Microorganisms (GCM) 10K type strain sequencing project: providing services to taxonomists for standard genome sequencing and annotation.</title>
        <authorList>
            <consortium name="The Broad Institute Genomics Platform"/>
            <consortium name="The Broad Institute Genome Sequencing Center for Infectious Disease"/>
            <person name="Wu L."/>
            <person name="Ma J."/>
        </authorList>
    </citation>
    <scope>NUCLEOTIDE SEQUENCE [LARGE SCALE GENOMIC DNA]</scope>
    <source>
        <strain evidence="2">KCTC 52644</strain>
    </source>
</reference>
<evidence type="ECO:0000313" key="2">
    <source>
        <dbReference type="Proteomes" id="UP001597549"/>
    </source>
</evidence>
<evidence type="ECO:0008006" key="3">
    <source>
        <dbReference type="Google" id="ProtNLM"/>
    </source>
</evidence>
<dbReference type="SUPFAM" id="SSF49899">
    <property type="entry name" value="Concanavalin A-like lectins/glucanases"/>
    <property type="match status" value="1"/>
</dbReference>
<dbReference type="EMBL" id="JBHUOL010000021">
    <property type="protein sequence ID" value="MFD2909687.1"/>
    <property type="molecule type" value="Genomic_DNA"/>
</dbReference>
<comment type="caution">
    <text evidence="1">The sequence shown here is derived from an EMBL/GenBank/DDBJ whole genome shotgun (WGS) entry which is preliminary data.</text>
</comment>
<protein>
    <recommendedName>
        <fullName evidence="3">Concanavalin A-like lectin/glucanases superfamily protein</fullName>
    </recommendedName>
</protein>
<gene>
    <name evidence="1" type="ORF">ACFSX9_13195</name>
</gene>
<accession>A0ABW5ZAM5</accession>
<sequence length="1266" mass="144614">MEKLLLDFKLDKSTVESMVGSYNVSFNNATTIQGPNQTVFGYYPEGIMLGKGGNASCIIRNLKPNSDQFCINVCFKATDTTPDRQTIVSSDLLPFSISLIRDGNSKSKFHAIAEVKPDNHDWGGCDTEWKKSPVILQKDKWYSISLVYDVDTVALFLEGQIISVHAFPGGRFEKTRTPMNKLFFGTDIDGESNPFNGGLSVVQWYDGIPYDFETQLDKQRTSSEWFISYKYESMRSDGLNLGKKRFNLINLFDGTGTYQNFETGLIMHNKEAGVAYEVHGPIYQHFLSGMLSRYGCLISDMQTIGKQEGYKIYTVNCGFYYSEKTKKTMEVWNKIYKKYQSLGETAKYGFPLDSEYNLDTFKDIYRQDFEKCSIFYRKKADRPACYVSGTILNKINNIPYYAPLIDPQKLIDANHVVIGVYQEFEEIHGNQPIENVAIYSKEGKQDAYALKGKFSQKYTSIRGALSELGFPTSDRLTIPNSQKSGFGHEFENGSMLHFEGDSEPSIAYPFKIKLLRLNTKETEGYHGKQNDLYLSELHIKEDGVIMNSIQKYPEGKSDWPDKNVSQIDLILPSQNEKKYKIIKPNKLSKSVELYFHVLECDAGNVYHRDPDEIGKYKKILDVSNLWGMIVTRNNNYDWISEKGENKNGIYALIFDKKKSDGLSKERFKGLDWSIMPQIDASKLTELEKWWGVSNKDAPTSTLQVISAFNVNGDLKWYDWLNPLEWFQQLSIKMIQEATNNTARCFGMCLEAIYARKGHSLFSMPINKYQWNDIANEVTIKHLYQFGSDSVTYTINNFLAGSTHNPVQLFNNSRNNFNNNNPSILNLIEGYWGGGSKHSVFPVEWNSSKSPWTSNILDPNSPGAYTSLTVDADKNEFKYSNIFKGSRWLGSRMFYMPYSLLSTKQNLSFLDSFFIFLFTLGDSETVSITDLEGKDLDSSGKKAADSIKNGKTLSADNFVKLPQLNGGSSNYDVMVRKNIANESQKNFIHTIKNKGSKLEYIVKTAYCAIKIESNDMKRDEINRISIRNTDRNETLVKMDSSRSKSVTINISNKFGLTDFVNTKIENIPLDIKNELDLKIRPGNGGIAIKRENISNVKLKVTISSSIKNRAFSELFEIPIGNGFQMIFPKVEIEKKLVIKRFDNASKFTGLINVNRKRRTTGFFQIDKKNELFSFSLRATNGVVLLESISMYKNKELCLKQIEIIKKHATREENYHIPNDSFQFTLVDDMQNNIARIDKKYSNKRNRDRGIKSTMKNVKFADIIDRTI</sequence>
<name>A0ABW5ZAM5_9FLAO</name>
<dbReference type="PANTHER" id="PTHR40606">
    <property type="match status" value="1"/>
</dbReference>
<keyword evidence="2" id="KW-1185">Reference proteome</keyword>
<dbReference type="RefSeq" id="WP_379808442.1">
    <property type="nucleotide sequence ID" value="NZ_JBHUOL010000021.1"/>
</dbReference>
<dbReference type="InterPro" id="IPR036913">
    <property type="entry name" value="YegP-like_sf"/>
</dbReference>
<dbReference type="InterPro" id="IPR013320">
    <property type="entry name" value="ConA-like_dom_sf"/>
</dbReference>
<organism evidence="1 2">
    <name type="scientific">Flavobacterium ardleyense</name>
    <dbReference type="NCBI Taxonomy" id="2038737"/>
    <lineage>
        <taxon>Bacteria</taxon>
        <taxon>Pseudomonadati</taxon>
        <taxon>Bacteroidota</taxon>
        <taxon>Flavobacteriia</taxon>
        <taxon>Flavobacteriales</taxon>
        <taxon>Flavobacteriaceae</taxon>
        <taxon>Flavobacterium</taxon>
    </lineage>
</organism>